<evidence type="ECO:0000313" key="3">
    <source>
        <dbReference type="Proteomes" id="UP000470470"/>
    </source>
</evidence>
<feature type="region of interest" description="Disordered" evidence="1">
    <location>
        <begin position="266"/>
        <end position="287"/>
    </location>
</feature>
<evidence type="ECO:0000313" key="2">
    <source>
        <dbReference type="EMBL" id="NEL54630.1"/>
    </source>
</evidence>
<accession>A0A7K3WFW8</accession>
<organism evidence="2 3">
    <name type="scientific">Goekera deserti</name>
    <dbReference type="NCBI Taxonomy" id="2497753"/>
    <lineage>
        <taxon>Bacteria</taxon>
        <taxon>Bacillati</taxon>
        <taxon>Actinomycetota</taxon>
        <taxon>Actinomycetes</taxon>
        <taxon>Geodermatophilales</taxon>
        <taxon>Geodermatophilaceae</taxon>
        <taxon>Goekera</taxon>
    </lineage>
</organism>
<comment type="caution">
    <text evidence="2">The sequence shown here is derived from an EMBL/GenBank/DDBJ whole genome shotgun (WGS) entry which is preliminary data.</text>
</comment>
<proteinExistence type="predicted"/>
<dbReference type="RefSeq" id="WP_152731046.1">
    <property type="nucleotide sequence ID" value="NZ_JAABOZ010000001.1"/>
</dbReference>
<name>A0A7K3WFW8_9ACTN</name>
<dbReference type="Proteomes" id="UP000470470">
    <property type="component" value="Unassembled WGS sequence"/>
</dbReference>
<gene>
    <name evidence="2" type="ORF">G1H19_11520</name>
</gene>
<dbReference type="AlphaFoldDB" id="A0A7K3WFW8"/>
<dbReference type="EMBL" id="JAAGWK010000015">
    <property type="protein sequence ID" value="NEL54630.1"/>
    <property type="molecule type" value="Genomic_DNA"/>
</dbReference>
<sequence>MPAEVIPASALVAHVEADEPEGVLAALSELSDEMRAEAWEVLRRPLSAVLGPDDRAGFTEDGWQRHIRTRALVALAVGPSDIVRRVGAWVLLPEHPSDVDRVLGSRTPHWRGEFTAATLRAFASEPEVGLMGPFWWVWWQELRQRERNGVLCFDPSSADYLVMMIRGLLFSGSIVDAVHADAQLADRAIWSLFEPAPGVQKALLGAERFWDRSNTWRIALVRLALAGVLDDERLADAATIAAGDERMGRNHRAWYRKIPELLADPSRIPEPAEHGAPPAGNQLYRLS</sequence>
<keyword evidence="3" id="KW-1185">Reference proteome</keyword>
<evidence type="ECO:0000256" key="1">
    <source>
        <dbReference type="SAM" id="MobiDB-lite"/>
    </source>
</evidence>
<reference evidence="2 3" key="1">
    <citation type="submission" date="2020-02" db="EMBL/GenBank/DDBJ databases">
        <title>The whole genome sequence of CPCC 205119.</title>
        <authorList>
            <person name="Jiang Z."/>
        </authorList>
    </citation>
    <scope>NUCLEOTIDE SEQUENCE [LARGE SCALE GENOMIC DNA]</scope>
    <source>
        <strain evidence="2 3">CPCC 205119</strain>
    </source>
</reference>
<protein>
    <submittedName>
        <fullName evidence="2">Uncharacterized protein</fullName>
    </submittedName>
</protein>